<organism evidence="2 3">
    <name type="scientific">Leishmania panamensis</name>
    <dbReference type="NCBI Taxonomy" id="5679"/>
    <lineage>
        <taxon>Eukaryota</taxon>
        <taxon>Discoba</taxon>
        <taxon>Euglenozoa</taxon>
        <taxon>Kinetoplastea</taxon>
        <taxon>Metakinetoplastina</taxon>
        <taxon>Trypanosomatida</taxon>
        <taxon>Trypanosomatidae</taxon>
        <taxon>Leishmaniinae</taxon>
        <taxon>Leishmania</taxon>
        <taxon>Leishmania guyanensis species complex</taxon>
    </lineage>
</organism>
<feature type="region of interest" description="Disordered" evidence="1">
    <location>
        <begin position="558"/>
        <end position="599"/>
    </location>
</feature>
<dbReference type="AlphaFoldDB" id="A0A088RTT0"/>
<evidence type="ECO:0000313" key="3">
    <source>
        <dbReference type="Proteomes" id="UP000063063"/>
    </source>
</evidence>
<dbReference type="Proteomes" id="UP000063063">
    <property type="component" value="Chromosome 27"/>
</dbReference>
<keyword evidence="3" id="KW-1185">Reference proteome</keyword>
<dbReference type="RefSeq" id="XP_010700135.1">
    <property type="nucleotide sequence ID" value="XM_010701833.1"/>
</dbReference>
<dbReference type="eggNOG" id="ENOG502RYHX">
    <property type="taxonomic scope" value="Eukaryota"/>
</dbReference>
<dbReference type="EMBL" id="CP009396">
    <property type="protein sequence ID" value="AIN99428.1"/>
    <property type="molecule type" value="Genomic_DNA"/>
</dbReference>
<dbReference type="GeneID" id="22576223"/>
<name>A0A088RTT0_LEIPA</name>
<reference evidence="2 3" key="1">
    <citation type="journal article" date="2015" name="Sci. Rep.">
        <title>The genome of Leishmania panamensis: insights into genomics of the L. (Viannia) subgenus.</title>
        <authorList>
            <person name="Llanes A."/>
            <person name="Restrepo C.M."/>
            <person name="Vecchio G.D."/>
            <person name="Anguizola F.J."/>
            <person name="Lleonart R."/>
        </authorList>
    </citation>
    <scope>NUCLEOTIDE SEQUENCE [LARGE SCALE GENOMIC DNA]</scope>
    <source>
        <strain evidence="2 3">MHOM/PA/94/PSC-1</strain>
    </source>
</reference>
<evidence type="ECO:0000256" key="1">
    <source>
        <dbReference type="SAM" id="MobiDB-lite"/>
    </source>
</evidence>
<accession>A0A088RTT0</accession>
<dbReference type="KEGG" id="lpan:LPMP_270470"/>
<feature type="compositionally biased region" description="Basic and acidic residues" evidence="1">
    <location>
        <begin position="568"/>
        <end position="590"/>
    </location>
</feature>
<dbReference type="VEuPathDB" id="TriTrypDB:LPAL13_270011200"/>
<proteinExistence type="predicted"/>
<evidence type="ECO:0000313" key="2">
    <source>
        <dbReference type="EMBL" id="AIN99428.1"/>
    </source>
</evidence>
<protein>
    <submittedName>
        <fullName evidence="2">Uncharacterized protein</fullName>
    </submittedName>
</protein>
<sequence length="599" mass="65316">MPIAASPFMATRTGTCAVLEMRHRTVIVAIEAELRDSLTSAADGESTSYVLWALTIPMRVACFADGLYTKTSPVPLAFASVVSGTPRRRAVVSLPRWDLSGGTRSALLLAPLDVPSVLVQEALEEALGVRRAAAQSSPSLKRVPVVRWRLSGTEAISLDLLAEVEWQPLLHRRWYELKSYVRQGTVVPYYSAKAGCRSANGTHIHRSSADSFHSAPPVSTGVMFAGDVKEADAVSVNRACVMWTDGMVGLFDEVKPYYRVYEPARLEKTIRVRRFPHRYADVVGEVPFGKRIEAFGRATDPFTAEEYVLVYLPTEEAFAAHVSTYNLIYMGEGRYIWGWSKLAGTSDLPLLVEAEGNDASAGDTPAGLGNDHAIGSTTCSARSSVQEGGRSDVMLLPEPTFYTPVRDGRPVRIRSKPLLSSTVLREMETNEVRTAVALVTVPLCLPADPTGMLVNHVFVEWQQGGYSLLCNATESFLAPVQLSRVPRRLSIRTCSNGEKGMAAVPEVLDLCRQRSPKRGRDSTASENTNEEATLAELISPHRASARVASDASLRSLHSLPESLQGSLKKGEMRPEDLLAIEEAREGRESDNSGDGSGYF</sequence>
<dbReference type="VEuPathDB" id="TriTrypDB:LPMP_270470"/>
<dbReference type="OrthoDB" id="272525at2759"/>
<gene>
    <name evidence="2" type="ORF">LPMP_270470</name>
</gene>